<accession>A0A1C3K5Z6</accession>
<dbReference type="RefSeq" id="WP_173719699.1">
    <property type="nucleotide sequence ID" value="NZ_LT907988.1"/>
</dbReference>
<feature type="signal peptide" evidence="2">
    <location>
        <begin position="1"/>
        <end position="21"/>
    </location>
</feature>
<feature type="chain" id="PRO_5015062745" description="Lipoprotein" evidence="2">
    <location>
        <begin position="22"/>
        <end position="55"/>
    </location>
</feature>
<keyword evidence="5" id="KW-1185">Reference proteome</keyword>
<evidence type="ECO:0000313" key="5">
    <source>
        <dbReference type="Proteomes" id="UP000078558"/>
    </source>
</evidence>
<dbReference type="EMBL" id="LT907988">
    <property type="protein sequence ID" value="SOE52414.1"/>
    <property type="molecule type" value="Genomic_DNA"/>
</dbReference>
<dbReference type="KEGG" id="odi:ODI_R4163"/>
<keyword evidence="2" id="KW-0732">Signal</keyword>
<evidence type="ECO:0000256" key="1">
    <source>
        <dbReference type="SAM" id="MobiDB-lite"/>
    </source>
</evidence>
<name>A0A1C3K5Z6_9BURK</name>
<proteinExistence type="predicted"/>
<dbReference type="STRING" id="1851544.ODI_00940"/>
<gene>
    <name evidence="3" type="ORF">ODI_00940</name>
    <name evidence="4" type="ORF">ODI_R4163</name>
</gene>
<sequence length="55" mass="5453">MTLLSSSRLAAALALACLLSACGGSDHDEPPATDTPTQPGEPGTPPPAPQLRCAP</sequence>
<evidence type="ECO:0008006" key="6">
    <source>
        <dbReference type="Google" id="ProtNLM"/>
    </source>
</evidence>
<reference evidence="3 5" key="1">
    <citation type="submission" date="2016-06" db="EMBL/GenBank/DDBJ databases">
        <authorList>
            <person name="Kjaerup R.B."/>
            <person name="Dalgaard T.S."/>
            <person name="Juul-Madsen H.R."/>
        </authorList>
    </citation>
    <scope>NUCLEOTIDE SEQUENCE [LARGE SCALE GENOMIC DNA]</scope>
    <source>
        <strain evidence="3">Orrdi1</strain>
    </source>
</reference>
<evidence type="ECO:0000313" key="4">
    <source>
        <dbReference type="EMBL" id="SOE52414.1"/>
    </source>
</evidence>
<evidence type="ECO:0000256" key="2">
    <source>
        <dbReference type="SAM" id="SignalP"/>
    </source>
</evidence>
<dbReference type="AlphaFoldDB" id="A0A1C3K5Z6"/>
<dbReference type="EMBL" id="FLRC01000044">
    <property type="protein sequence ID" value="SBT26815.1"/>
    <property type="molecule type" value="Genomic_DNA"/>
</dbReference>
<evidence type="ECO:0000313" key="3">
    <source>
        <dbReference type="EMBL" id="SBT26815.1"/>
    </source>
</evidence>
<organism evidence="3 5">
    <name type="scientific">Orrella dioscoreae</name>
    <dbReference type="NCBI Taxonomy" id="1851544"/>
    <lineage>
        <taxon>Bacteria</taxon>
        <taxon>Pseudomonadati</taxon>
        <taxon>Pseudomonadota</taxon>
        <taxon>Betaproteobacteria</taxon>
        <taxon>Burkholderiales</taxon>
        <taxon>Alcaligenaceae</taxon>
        <taxon>Orrella</taxon>
    </lineage>
</organism>
<dbReference type="Proteomes" id="UP000078558">
    <property type="component" value="Chromosome I"/>
</dbReference>
<reference evidence="4 5" key="2">
    <citation type="submission" date="2017-08" db="EMBL/GenBank/DDBJ databases">
        <authorList>
            <person name="de Groot N.N."/>
        </authorList>
    </citation>
    <scope>NUCLEOTIDE SEQUENCE [LARGE SCALE GENOMIC DNA]</scope>
    <source>
        <strain evidence="4">Orrdi1</strain>
    </source>
</reference>
<feature type="region of interest" description="Disordered" evidence="1">
    <location>
        <begin position="23"/>
        <end position="55"/>
    </location>
</feature>
<protein>
    <recommendedName>
        <fullName evidence="6">Lipoprotein</fullName>
    </recommendedName>
</protein>